<feature type="non-terminal residue" evidence="2">
    <location>
        <position position="1"/>
    </location>
</feature>
<dbReference type="Pfam" id="PF03103">
    <property type="entry name" value="DUF243"/>
    <property type="match status" value="1"/>
</dbReference>
<keyword evidence="3" id="KW-1185">Reference proteome</keyword>
<reference evidence="2" key="1">
    <citation type="journal article" date="2023" name="Insect Mol. Biol.">
        <title>Genome sequencing provides insights into the evolution of gene families encoding plant cell wall-degrading enzymes in longhorned beetles.</title>
        <authorList>
            <person name="Shin N.R."/>
            <person name="Okamura Y."/>
            <person name="Kirsch R."/>
            <person name="Pauchet Y."/>
        </authorList>
    </citation>
    <scope>NUCLEOTIDE SEQUENCE</scope>
    <source>
        <strain evidence="2">MMC_N1</strain>
    </source>
</reference>
<evidence type="ECO:0000313" key="2">
    <source>
        <dbReference type="EMBL" id="KAJ8977684.1"/>
    </source>
</evidence>
<dbReference type="PANTHER" id="PTHR31927">
    <property type="entry name" value="FI07246P-RELATED-RELATED"/>
    <property type="match status" value="1"/>
</dbReference>
<dbReference type="Proteomes" id="UP001162164">
    <property type="component" value="Unassembled WGS sequence"/>
</dbReference>
<dbReference type="PANTHER" id="PTHR31927:SF16">
    <property type="entry name" value="LP07342P"/>
    <property type="match status" value="1"/>
</dbReference>
<sequence>LAALAVVAVADVSDILGGRIPPATSYGVPQSSVTENFLNAVPTSPSVGLNLPGFEQRDFNSGLLVSSTPTPIVSSTPVPSLESIVSSTPAPVAGGFGLGSGYSYTTPAPNFDFSGGLGLGGLSNFGSSFVSSTPAPNVVLTSGSQELLTPQVPSFNSGFNLFSTPAPNVFSTPAPIVSTTPTPIFNSGLNFGGGFNIPSNSFGLNAYPTPLPFLGTGGLTNIDANLFNRDAGLNSFNVGLTSGGLIGDAFGVATPGSGSLSNQPAEVRKHVYFYAAPEDPEPPRVRVNISPASPPTKNRLPPQNEEKTVVYVLVKKPEEQQDIEIQSPPPTPPAKPEVYFIRYKSQQEAEQAISEVQNGQGSSAPQVTADTVSGGDIITSIDRDNSNPVPIVNYFSTTTTPSPLNFIGGPIASGPILNTGFNLGPIDDISNNFISSGGQTSSLFTTGAPISVSTGETGLLDTSTLAPIIGPHPTYGPPIFKK</sequence>
<protein>
    <recommendedName>
        <fullName evidence="1">DUF243 domain-containing protein</fullName>
    </recommendedName>
</protein>
<feature type="domain" description="DUF243" evidence="1">
    <location>
        <begin position="265"/>
        <end position="346"/>
    </location>
</feature>
<dbReference type="InterPro" id="IPR004145">
    <property type="entry name" value="DUF243"/>
</dbReference>
<accession>A0ABQ9JIE1</accession>
<comment type="caution">
    <text evidence="2">The sequence shown here is derived from an EMBL/GenBank/DDBJ whole genome shotgun (WGS) entry which is preliminary data.</text>
</comment>
<name>A0ABQ9JIE1_9CUCU</name>
<dbReference type="SMART" id="SM00690">
    <property type="entry name" value="DM5"/>
    <property type="match status" value="1"/>
</dbReference>
<evidence type="ECO:0000313" key="3">
    <source>
        <dbReference type="Proteomes" id="UP001162164"/>
    </source>
</evidence>
<proteinExistence type="predicted"/>
<gene>
    <name evidence="2" type="ORF">NQ317_000448</name>
</gene>
<organism evidence="2 3">
    <name type="scientific">Molorchus minor</name>
    <dbReference type="NCBI Taxonomy" id="1323400"/>
    <lineage>
        <taxon>Eukaryota</taxon>
        <taxon>Metazoa</taxon>
        <taxon>Ecdysozoa</taxon>
        <taxon>Arthropoda</taxon>
        <taxon>Hexapoda</taxon>
        <taxon>Insecta</taxon>
        <taxon>Pterygota</taxon>
        <taxon>Neoptera</taxon>
        <taxon>Endopterygota</taxon>
        <taxon>Coleoptera</taxon>
        <taxon>Polyphaga</taxon>
        <taxon>Cucujiformia</taxon>
        <taxon>Chrysomeloidea</taxon>
        <taxon>Cerambycidae</taxon>
        <taxon>Lamiinae</taxon>
        <taxon>Monochamini</taxon>
        <taxon>Molorchus</taxon>
    </lineage>
</organism>
<dbReference type="EMBL" id="JAPWTJ010000518">
    <property type="protein sequence ID" value="KAJ8977684.1"/>
    <property type="molecule type" value="Genomic_DNA"/>
</dbReference>
<evidence type="ECO:0000259" key="1">
    <source>
        <dbReference type="SMART" id="SM00690"/>
    </source>
</evidence>